<feature type="region of interest" description="Disordered" evidence="1">
    <location>
        <begin position="118"/>
        <end position="158"/>
    </location>
</feature>
<protein>
    <recommendedName>
        <fullName evidence="2">AAA+ ATPase domain-containing protein</fullName>
    </recommendedName>
</protein>
<dbReference type="Gene3D" id="3.40.50.300">
    <property type="entry name" value="P-loop containing nucleotide triphosphate hydrolases"/>
    <property type="match status" value="1"/>
</dbReference>
<gene>
    <name evidence="3" type="ORF">MICAK_1170010</name>
</gene>
<dbReference type="PANTHER" id="PTHR42759">
    <property type="entry name" value="MOXR FAMILY PROTEIN"/>
    <property type="match status" value="1"/>
</dbReference>
<dbReference type="RefSeq" id="WP_002800143.1">
    <property type="nucleotide sequence ID" value="NZ_CAIQ01000021.1"/>
</dbReference>
<dbReference type="Proteomes" id="UP000004047">
    <property type="component" value="Unassembled WGS sequence"/>
</dbReference>
<dbReference type="InterPro" id="IPR011704">
    <property type="entry name" value="ATPase_dyneun-rel_AAA"/>
</dbReference>
<dbReference type="SUPFAM" id="SSF52540">
    <property type="entry name" value="P-loop containing nucleoside triphosphate hydrolases"/>
    <property type="match status" value="1"/>
</dbReference>
<evidence type="ECO:0000256" key="1">
    <source>
        <dbReference type="SAM" id="MobiDB-lite"/>
    </source>
</evidence>
<proteinExistence type="predicted"/>
<accession>I4IKW1</accession>
<dbReference type="InterPro" id="IPR050764">
    <property type="entry name" value="CbbQ/NirQ/NorQ/GpvN"/>
</dbReference>
<evidence type="ECO:0000313" key="4">
    <source>
        <dbReference type="Proteomes" id="UP000004047"/>
    </source>
</evidence>
<dbReference type="PANTHER" id="PTHR42759:SF1">
    <property type="entry name" value="MAGNESIUM-CHELATASE SUBUNIT CHLD"/>
    <property type="match status" value="1"/>
</dbReference>
<organism evidence="3 4">
    <name type="scientific">Microcystis aeruginosa PCC 9701</name>
    <dbReference type="NCBI Taxonomy" id="721123"/>
    <lineage>
        <taxon>Bacteria</taxon>
        <taxon>Bacillati</taxon>
        <taxon>Cyanobacteriota</taxon>
        <taxon>Cyanophyceae</taxon>
        <taxon>Oscillatoriophycideae</taxon>
        <taxon>Chroococcales</taxon>
        <taxon>Microcystaceae</taxon>
        <taxon>Microcystis</taxon>
    </lineage>
</organism>
<dbReference type="HOGENOM" id="CLU_051820_2_1_3"/>
<feature type="domain" description="AAA+ ATPase" evidence="2">
    <location>
        <begin position="46"/>
        <end position="255"/>
    </location>
</feature>
<dbReference type="InterPro" id="IPR027417">
    <property type="entry name" value="P-loop_NTPase"/>
</dbReference>
<name>I4IKW1_MICAE</name>
<dbReference type="SMART" id="SM00382">
    <property type="entry name" value="AAA"/>
    <property type="match status" value="1"/>
</dbReference>
<evidence type="ECO:0000313" key="3">
    <source>
        <dbReference type="EMBL" id="CCI34935.1"/>
    </source>
</evidence>
<dbReference type="Pfam" id="PF07728">
    <property type="entry name" value="AAA_5"/>
    <property type="match status" value="1"/>
</dbReference>
<sequence length="347" mass="39743">MAKLSLTYRGEIQPKSDLYYEPIQQKIYPYDAGDELIEVVNLAIELEMPLLLEGEPGCGKSRLAHALVYEFNNGQQSGPIKYYEWIVQSTSKAEDSLYQYDYIGRLQDAQISGILSQKEIEESSSEQKNPATSKQKNPATSKQKNPATSKQKNPATSKDWVDLQPLGKAFEQSQDKQEQSVVLIDEIDKADRDFPNDLLLAIESRRFFIKETGDLIQANDQAFPLIIITSNQEKNLPNAFLRRCIYHYIELPNQERLRKILTERFTDAEQEVIIKAVDRFLEVRTSQDETKSEGEKKVSTSELIAWFKSLLKYKPEEIIAKLKEDKLPHASVLLKSRTDVQDYGTRG</sequence>
<comment type="caution">
    <text evidence="3">The sequence shown here is derived from an EMBL/GenBank/DDBJ whole genome shotgun (WGS) entry which is preliminary data.</text>
</comment>
<feature type="compositionally biased region" description="Polar residues" evidence="1">
    <location>
        <begin position="129"/>
        <end position="156"/>
    </location>
</feature>
<dbReference type="EMBL" id="CAIQ01000021">
    <property type="protein sequence ID" value="CCI34935.1"/>
    <property type="molecule type" value="Genomic_DNA"/>
</dbReference>
<reference evidence="3 4" key="1">
    <citation type="submission" date="2012-04" db="EMBL/GenBank/DDBJ databases">
        <authorList>
            <person name="Genoscope - CEA"/>
        </authorList>
    </citation>
    <scope>NUCLEOTIDE SEQUENCE [LARGE SCALE GENOMIC DNA]</scope>
    <source>
        <strain evidence="3 4">9701</strain>
    </source>
</reference>
<dbReference type="AlphaFoldDB" id="I4IKW1"/>
<dbReference type="InterPro" id="IPR003593">
    <property type="entry name" value="AAA+_ATPase"/>
</dbReference>
<evidence type="ECO:0000259" key="2">
    <source>
        <dbReference type="SMART" id="SM00382"/>
    </source>
</evidence>